<name>A0ACC5R7T0_9HYPH</name>
<gene>
    <name evidence="1" type="ORF">JHL16_20140</name>
</gene>
<keyword evidence="2" id="KW-1185">Reference proteome</keyword>
<protein>
    <submittedName>
        <fullName evidence="1">DUF302 domain-containing protein</fullName>
    </submittedName>
</protein>
<dbReference type="EMBL" id="JAENHL010000007">
    <property type="protein sequence ID" value="MBK1868677.1"/>
    <property type="molecule type" value="Genomic_DNA"/>
</dbReference>
<organism evidence="1 2">
    <name type="scientific">Taklimakanibacter albus</name>
    <dbReference type="NCBI Taxonomy" id="2800327"/>
    <lineage>
        <taxon>Bacteria</taxon>
        <taxon>Pseudomonadati</taxon>
        <taxon>Pseudomonadota</taxon>
        <taxon>Alphaproteobacteria</taxon>
        <taxon>Hyphomicrobiales</taxon>
        <taxon>Aestuariivirgaceae</taxon>
        <taxon>Taklimakanibacter</taxon>
    </lineage>
</organism>
<comment type="caution">
    <text evidence="1">The sequence shown here is derived from an EMBL/GenBank/DDBJ whole genome shotgun (WGS) entry which is preliminary data.</text>
</comment>
<sequence length="131" mass="14015">MQDLIGVACEGSVPDIADRLVKLIEANGLKVFLRLDHAANAKGIGMNLRPTILLIFGHPKGGTPLMQDQQTTGLDLPFKLLVWEDAQSQAWVTYADPEELIARHGLSPASTATVDAIKSGVARMVKAVSKA</sequence>
<evidence type="ECO:0000313" key="1">
    <source>
        <dbReference type="EMBL" id="MBK1868677.1"/>
    </source>
</evidence>
<proteinExistence type="predicted"/>
<evidence type="ECO:0000313" key="2">
    <source>
        <dbReference type="Proteomes" id="UP000616151"/>
    </source>
</evidence>
<accession>A0ACC5R7T0</accession>
<reference evidence="1" key="1">
    <citation type="submission" date="2021-01" db="EMBL/GenBank/DDBJ databases">
        <authorList>
            <person name="Sun Q."/>
        </authorList>
    </citation>
    <scope>NUCLEOTIDE SEQUENCE</scope>
    <source>
        <strain evidence="1">YIM B02566</strain>
    </source>
</reference>
<dbReference type="Proteomes" id="UP000616151">
    <property type="component" value="Unassembled WGS sequence"/>
</dbReference>